<dbReference type="PANTHER" id="PTHR35736:SF1">
    <property type="entry name" value="EXPRESSED PROTEIN"/>
    <property type="match status" value="1"/>
</dbReference>
<evidence type="ECO:0000313" key="2">
    <source>
        <dbReference type="Proteomes" id="UP000233837"/>
    </source>
</evidence>
<dbReference type="EMBL" id="KZ502807">
    <property type="protein sequence ID" value="PKU72763.1"/>
    <property type="molecule type" value="Genomic_DNA"/>
</dbReference>
<proteinExistence type="predicted"/>
<evidence type="ECO:0000313" key="1">
    <source>
        <dbReference type="EMBL" id="PKU72763.1"/>
    </source>
</evidence>
<organism evidence="1 2">
    <name type="scientific">Dendrobium catenatum</name>
    <dbReference type="NCBI Taxonomy" id="906689"/>
    <lineage>
        <taxon>Eukaryota</taxon>
        <taxon>Viridiplantae</taxon>
        <taxon>Streptophyta</taxon>
        <taxon>Embryophyta</taxon>
        <taxon>Tracheophyta</taxon>
        <taxon>Spermatophyta</taxon>
        <taxon>Magnoliopsida</taxon>
        <taxon>Liliopsida</taxon>
        <taxon>Asparagales</taxon>
        <taxon>Orchidaceae</taxon>
        <taxon>Epidendroideae</taxon>
        <taxon>Malaxideae</taxon>
        <taxon>Dendrobiinae</taxon>
        <taxon>Dendrobium</taxon>
    </lineage>
</organism>
<dbReference type="OrthoDB" id="1930927at2759"/>
<dbReference type="STRING" id="906689.A0A2I0WAS4"/>
<name>A0A2I0WAS4_9ASPA</name>
<dbReference type="InterPro" id="IPR056712">
    <property type="entry name" value="DUF7810"/>
</dbReference>
<dbReference type="PANTHER" id="PTHR35736">
    <property type="entry name" value="EXPRESSED PROTEIN"/>
    <property type="match status" value="1"/>
</dbReference>
<dbReference type="Pfam" id="PF25102">
    <property type="entry name" value="DUF7810"/>
    <property type="match status" value="1"/>
</dbReference>
<reference evidence="1 2" key="1">
    <citation type="journal article" date="2016" name="Sci. Rep.">
        <title>The Dendrobium catenatum Lindl. genome sequence provides insights into polysaccharide synthase, floral development and adaptive evolution.</title>
        <authorList>
            <person name="Zhang G.Q."/>
            <person name="Xu Q."/>
            <person name="Bian C."/>
            <person name="Tsai W.C."/>
            <person name="Yeh C.M."/>
            <person name="Liu K.W."/>
            <person name="Yoshida K."/>
            <person name="Zhang L.S."/>
            <person name="Chang S.B."/>
            <person name="Chen F."/>
            <person name="Shi Y."/>
            <person name="Su Y.Y."/>
            <person name="Zhang Y.Q."/>
            <person name="Chen L.J."/>
            <person name="Yin Y."/>
            <person name="Lin M."/>
            <person name="Huang H."/>
            <person name="Deng H."/>
            <person name="Wang Z.W."/>
            <person name="Zhu S.L."/>
            <person name="Zhao X."/>
            <person name="Deng C."/>
            <person name="Niu S.C."/>
            <person name="Huang J."/>
            <person name="Wang M."/>
            <person name="Liu G.H."/>
            <person name="Yang H.J."/>
            <person name="Xiao X.J."/>
            <person name="Hsiao Y.Y."/>
            <person name="Wu W.L."/>
            <person name="Chen Y.Y."/>
            <person name="Mitsuda N."/>
            <person name="Ohme-Takagi M."/>
            <person name="Luo Y.B."/>
            <person name="Van de Peer Y."/>
            <person name="Liu Z.J."/>
        </authorList>
    </citation>
    <scope>NUCLEOTIDE SEQUENCE [LARGE SCALE GENOMIC DNA]</scope>
    <source>
        <tissue evidence="1">The whole plant</tissue>
    </source>
</reference>
<protein>
    <submittedName>
        <fullName evidence="1">Uncharacterized protein</fullName>
    </submittedName>
</protein>
<sequence length="591" mass="66134">MRASGLYQRRKHLLPVARSLLFLGAASTAVLLLFVSCSSVDPSAEILVHSIAADGTLVDMEGSANPPLSKPGELPRMVEVDHAKVELAKRDENVMEAVERSGGGASCATVEEMGETFAAGSETESLRIRDLIHRHFSLYGAARVRGLPPDQFCQGGFVLGKASEAGFGNEMYKILSAAALSVMLNRSLIIGQTRGFYPFGDFISYTNHSFTMKEVKHLWRKNDCAGKYRRKLLIRLDNFESPAETNILCSDWRIWKQPIIWLQGTTDAVAIQFFLKNINPGMKNVASILFGDTRLLKSRPNVFGELLRFIVAPSDAILEAINWVLKGKDPEIALHMRMLTNRSARAVKAAVICVKRAVHNLDPRIANPRVVLVSDTPSFIKEITPNLTEFADVLYFDYKLFKSSISSWRMDKKEQSTDFRVRDWGPAPRWVAFVDFFLASRAKYAVVSGAHRRVGTTYAQLIAALATANHHGEHQMNSSFVFYSSFQSKLLVDGLAKQIGWGHVWNRFAGPLSCRRQPHQCTITPLLPPAWWDGDWQSPIPRDVRRLEAYGVQLTKNGRVIDSSLESYCKNREDHVRIIRVFGSCSGTKCK</sequence>
<dbReference type="Proteomes" id="UP000233837">
    <property type="component" value="Unassembled WGS sequence"/>
</dbReference>
<dbReference type="AlphaFoldDB" id="A0A2I0WAS4"/>
<keyword evidence="2" id="KW-1185">Reference proteome</keyword>
<reference evidence="1 2" key="2">
    <citation type="journal article" date="2017" name="Nature">
        <title>The Apostasia genome and the evolution of orchids.</title>
        <authorList>
            <person name="Zhang G.Q."/>
            <person name="Liu K.W."/>
            <person name="Li Z."/>
            <person name="Lohaus R."/>
            <person name="Hsiao Y.Y."/>
            <person name="Niu S.C."/>
            <person name="Wang J.Y."/>
            <person name="Lin Y.C."/>
            <person name="Xu Q."/>
            <person name="Chen L.J."/>
            <person name="Yoshida K."/>
            <person name="Fujiwara S."/>
            <person name="Wang Z.W."/>
            <person name="Zhang Y.Q."/>
            <person name="Mitsuda N."/>
            <person name="Wang M."/>
            <person name="Liu G.H."/>
            <person name="Pecoraro L."/>
            <person name="Huang H.X."/>
            <person name="Xiao X.J."/>
            <person name="Lin M."/>
            <person name="Wu X.Y."/>
            <person name="Wu W.L."/>
            <person name="Chen Y.Y."/>
            <person name="Chang S.B."/>
            <person name="Sakamoto S."/>
            <person name="Ohme-Takagi M."/>
            <person name="Yagi M."/>
            <person name="Zeng S.J."/>
            <person name="Shen C.Y."/>
            <person name="Yeh C.M."/>
            <person name="Luo Y.B."/>
            <person name="Tsai W.C."/>
            <person name="Van de Peer Y."/>
            <person name="Liu Z.J."/>
        </authorList>
    </citation>
    <scope>NUCLEOTIDE SEQUENCE [LARGE SCALE GENOMIC DNA]</scope>
    <source>
        <tissue evidence="1">The whole plant</tissue>
    </source>
</reference>
<gene>
    <name evidence="1" type="ORF">MA16_Dca017464</name>
</gene>
<accession>A0A2I0WAS4</accession>